<keyword evidence="2" id="KW-0449">Lipoprotein</keyword>
<dbReference type="NCBIfam" id="TIGR01845">
    <property type="entry name" value="outer_NodT"/>
    <property type="match status" value="1"/>
</dbReference>
<dbReference type="PANTHER" id="PTHR30203">
    <property type="entry name" value="OUTER MEMBRANE CATION EFFLUX PROTEIN"/>
    <property type="match status" value="1"/>
</dbReference>
<feature type="coiled-coil region" evidence="3">
    <location>
        <begin position="420"/>
        <end position="447"/>
    </location>
</feature>
<dbReference type="InterPro" id="IPR003423">
    <property type="entry name" value="OMP_efflux"/>
</dbReference>
<comment type="similarity">
    <text evidence="1 2">Belongs to the outer membrane factor (OMF) (TC 1.B.17) family.</text>
</comment>
<dbReference type="SUPFAM" id="SSF56954">
    <property type="entry name" value="Outer membrane efflux proteins (OEP)"/>
    <property type="match status" value="1"/>
</dbReference>
<proteinExistence type="inferred from homology"/>
<gene>
    <name evidence="4" type="ORF">GCM10023116_39270</name>
</gene>
<organism evidence="4 5">
    <name type="scientific">Kistimonas scapharcae</name>
    <dbReference type="NCBI Taxonomy" id="1036133"/>
    <lineage>
        <taxon>Bacteria</taxon>
        <taxon>Pseudomonadati</taxon>
        <taxon>Pseudomonadota</taxon>
        <taxon>Gammaproteobacteria</taxon>
        <taxon>Oceanospirillales</taxon>
        <taxon>Endozoicomonadaceae</taxon>
        <taxon>Kistimonas</taxon>
    </lineage>
</organism>
<evidence type="ECO:0000256" key="2">
    <source>
        <dbReference type="RuleBase" id="RU362097"/>
    </source>
</evidence>
<keyword evidence="2" id="KW-0812">Transmembrane</keyword>
<comment type="caution">
    <text evidence="4">The sequence shown here is derived from an EMBL/GenBank/DDBJ whole genome shotgun (WGS) entry which is preliminary data.</text>
</comment>
<comment type="subcellular location">
    <subcellularLocation>
        <location evidence="2">Cell outer membrane</location>
        <topology evidence="2">Lipid-anchor</topology>
    </subcellularLocation>
</comment>
<dbReference type="InterPro" id="IPR010131">
    <property type="entry name" value="MdtP/NodT-like"/>
</dbReference>
<evidence type="ECO:0000313" key="5">
    <source>
        <dbReference type="Proteomes" id="UP001500604"/>
    </source>
</evidence>
<reference evidence="5" key="1">
    <citation type="journal article" date="2019" name="Int. J. Syst. Evol. Microbiol.">
        <title>The Global Catalogue of Microorganisms (GCM) 10K type strain sequencing project: providing services to taxonomists for standard genome sequencing and annotation.</title>
        <authorList>
            <consortium name="The Broad Institute Genomics Platform"/>
            <consortium name="The Broad Institute Genome Sequencing Center for Infectious Disease"/>
            <person name="Wu L."/>
            <person name="Ma J."/>
        </authorList>
    </citation>
    <scope>NUCLEOTIDE SEQUENCE [LARGE SCALE GENOMIC DNA]</scope>
    <source>
        <strain evidence="5">JCM 17805</strain>
    </source>
</reference>
<dbReference type="RefSeq" id="WP_345198061.1">
    <property type="nucleotide sequence ID" value="NZ_BAABFL010000458.1"/>
</dbReference>
<keyword evidence="2" id="KW-1134">Transmembrane beta strand</keyword>
<dbReference type="PANTHER" id="PTHR30203:SF33">
    <property type="entry name" value="BLR4455 PROTEIN"/>
    <property type="match status" value="1"/>
</dbReference>
<keyword evidence="2" id="KW-0732">Signal</keyword>
<dbReference type="Gene3D" id="2.20.200.10">
    <property type="entry name" value="Outer membrane efflux proteins (OEP)"/>
    <property type="match status" value="1"/>
</dbReference>
<keyword evidence="2" id="KW-0564">Palmitate</keyword>
<dbReference type="Pfam" id="PF02321">
    <property type="entry name" value="OEP"/>
    <property type="match status" value="2"/>
</dbReference>
<accession>A0ABP8V5V3</accession>
<dbReference type="Gene3D" id="1.20.1600.10">
    <property type="entry name" value="Outer membrane efflux proteins (OEP)"/>
    <property type="match status" value="1"/>
</dbReference>
<keyword evidence="5" id="KW-1185">Reference proteome</keyword>
<keyword evidence="3" id="KW-0175">Coiled coil</keyword>
<dbReference type="EMBL" id="BAABFL010000458">
    <property type="protein sequence ID" value="GAA4651643.1"/>
    <property type="molecule type" value="Genomic_DNA"/>
</dbReference>
<feature type="coiled-coil region" evidence="3">
    <location>
        <begin position="176"/>
        <end position="234"/>
    </location>
</feature>
<evidence type="ECO:0000256" key="3">
    <source>
        <dbReference type="SAM" id="Coils"/>
    </source>
</evidence>
<dbReference type="PROSITE" id="PS51257">
    <property type="entry name" value="PROKAR_LIPOPROTEIN"/>
    <property type="match status" value="1"/>
</dbReference>
<evidence type="ECO:0000313" key="4">
    <source>
        <dbReference type="EMBL" id="GAA4651643.1"/>
    </source>
</evidence>
<keyword evidence="2" id="KW-0472">Membrane</keyword>
<feature type="chain" id="PRO_5044980503" evidence="2">
    <location>
        <begin position="26"/>
        <end position="472"/>
    </location>
</feature>
<dbReference type="Proteomes" id="UP001500604">
    <property type="component" value="Unassembled WGS sequence"/>
</dbReference>
<feature type="signal peptide" evidence="2">
    <location>
        <begin position="1"/>
        <end position="25"/>
    </location>
</feature>
<sequence>MLQQPRTLLPTLGSAALCLLLTACALTPPDTAPDLPLTKQFTAQGTTKLDNDWWLDFKDPQLQALMQRTFTRNYSLQAARERLNQAEAQARKAGASLFPEISASGSGKRIRADNGTTLGNSTDYTLGLEAAYELDFWGRNQASREGARYNWLASRESLDAATMTLAATLANTWYALQEQTSQLTLLAEQRENLTNTLKLIDFRYKSGRAPATDVMQQQLQLEAIEADIIQARAQQQVLIHQLNILAGQAPSAPLDWNPAALPTLPELPDTGLPATLTERRPDLRQAWFEVESLRQGVVVARADRLPRLTLTASLSTASDHWHNLFDTWAASLLGGITAPLFDGGQRKAEADRALYALQESVQNYTQTVLEALGEVEDALVREDHQQAYLTQLTQQVTLATQILDQTQLRYAKGATDYLNVLQAQKSLQDLQRQHLSAQRQLIEYRIALYRALAGGWHPDNTDHHEPPAGQEV</sequence>
<protein>
    <submittedName>
        <fullName evidence="4">Efflux transporter outer membrane subunit</fullName>
    </submittedName>
</protein>
<name>A0ABP8V5V3_9GAMM</name>
<evidence type="ECO:0000256" key="1">
    <source>
        <dbReference type="ARBA" id="ARBA00007613"/>
    </source>
</evidence>